<name>A0A4Z1GM27_9HELO</name>
<accession>A0A4Z1GM27</accession>
<feature type="region of interest" description="Disordered" evidence="1">
    <location>
        <begin position="147"/>
        <end position="192"/>
    </location>
</feature>
<dbReference type="EMBL" id="PQXK01000084">
    <property type="protein sequence ID" value="TGO37994.1"/>
    <property type="molecule type" value="Genomic_DNA"/>
</dbReference>
<reference evidence="2 3" key="1">
    <citation type="submission" date="2017-12" db="EMBL/GenBank/DDBJ databases">
        <title>Comparative genomics of Botrytis spp.</title>
        <authorList>
            <person name="Valero-Jimenez C.A."/>
            <person name="Tapia P."/>
            <person name="Veloso J."/>
            <person name="Silva-Moreno E."/>
            <person name="Staats M."/>
            <person name="Valdes J.H."/>
            <person name="Van Kan J.A.L."/>
        </authorList>
    </citation>
    <scope>NUCLEOTIDE SEQUENCE [LARGE SCALE GENOMIC DNA]</scope>
    <source>
        <strain evidence="2 3">Bh0001</strain>
    </source>
</reference>
<gene>
    <name evidence="2" type="ORF">BHYA_0084g00250</name>
</gene>
<protein>
    <submittedName>
        <fullName evidence="2">Uncharacterized protein</fullName>
    </submittedName>
</protein>
<feature type="compositionally biased region" description="Acidic residues" evidence="1">
    <location>
        <begin position="159"/>
        <end position="185"/>
    </location>
</feature>
<keyword evidence="3" id="KW-1185">Reference proteome</keyword>
<comment type="caution">
    <text evidence="2">The sequence shown here is derived from an EMBL/GenBank/DDBJ whole genome shotgun (WGS) entry which is preliminary data.</text>
</comment>
<sequence length="192" mass="22240">MAGDLSPKLKHVALNVALLGLGTNTWYIGDFSKFKNLERISSCMKEKYQDLTDELVIQKLEPKYPVSLKYGSISSIRRFCISHDGAFFVVKHVYYRRAWIGFSEKEFFGRNKLWLQAKSEKEDLPKDEYDFEEYLSRIKFGLHMVKKRSSKNGIKQTADEDSEEQNELDSGDKDEEPGVGGDEDTRDNFLFL</sequence>
<evidence type="ECO:0000313" key="2">
    <source>
        <dbReference type="EMBL" id="TGO37994.1"/>
    </source>
</evidence>
<organism evidence="2 3">
    <name type="scientific">Botrytis hyacinthi</name>
    <dbReference type="NCBI Taxonomy" id="278943"/>
    <lineage>
        <taxon>Eukaryota</taxon>
        <taxon>Fungi</taxon>
        <taxon>Dikarya</taxon>
        <taxon>Ascomycota</taxon>
        <taxon>Pezizomycotina</taxon>
        <taxon>Leotiomycetes</taxon>
        <taxon>Helotiales</taxon>
        <taxon>Sclerotiniaceae</taxon>
        <taxon>Botrytis</taxon>
    </lineage>
</organism>
<dbReference type="AlphaFoldDB" id="A0A4Z1GM27"/>
<evidence type="ECO:0000256" key="1">
    <source>
        <dbReference type="SAM" id="MobiDB-lite"/>
    </source>
</evidence>
<evidence type="ECO:0000313" key="3">
    <source>
        <dbReference type="Proteomes" id="UP000297814"/>
    </source>
</evidence>
<dbReference type="Proteomes" id="UP000297814">
    <property type="component" value="Unassembled WGS sequence"/>
</dbReference>
<proteinExistence type="predicted"/>